<sequence length="148" mass="16918">MTSAGNPMLDRFLDPDCRLSDIDRAKINFLTEELSKSLWRKYISSKDHLMTLGPGDALSKAEISKWKADWSDFLSVSDYLREKLINAWAIIFFWGPECACVTDVDVLVKGWDDFFYISDENSIAIAAGLDEVIFSFEDVFMSGRLLRQ</sequence>
<dbReference type="InterPro" id="IPR021334">
    <property type="entry name" value="DUF2947"/>
</dbReference>
<protein>
    <submittedName>
        <fullName evidence="1">Uncharacterized protein</fullName>
    </submittedName>
</protein>
<evidence type="ECO:0000313" key="1">
    <source>
        <dbReference type="EMBL" id="MBB6102545.1"/>
    </source>
</evidence>
<dbReference type="Pfam" id="PF11163">
    <property type="entry name" value="DUF2947"/>
    <property type="match status" value="1"/>
</dbReference>
<keyword evidence="2" id="KW-1185">Reference proteome</keyword>
<proteinExistence type="predicted"/>
<dbReference type="EMBL" id="JACHBW010000006">
    <property type="protein sequence ID" value="MBB6102545.1"/>
    <property type="molecule type" value="Genomic_DNA"/>
</dbReference>
<dbReference type="AlphaFoldDB" id="A0A7W9TYA0"/>
<dbReference type="Proteomes" id="UP000571554">
    <property type="component" value="Unassembled WGS sequence"/>
</dbReference>
<evidence type="ECO:0000313" key="2">
    <source>
        <dbReference type="Proteomes" id="UP000571554"/>
    </source>
</evidence>
<name>A0A7W9TYA0_9BURK</name>
<accession>A0A7W9TYA0</accession>
<dbReference type="RefSeq" id="WP_183724119.1">
    <property type="nucleotide sequence ID" value="NZ_JACHBW010000006.1"/>
</dbReference>
<gene>
    <name evidence="1" type="ORF">F4827_002397</name>
</gene>
<organism evidence="1 2">
    <name type="scientific">Paraburkholderia bannensis</name>
    <dbReference type="NCBI Taxonomy" id="765414"/>
    <lineage>
        <taxon>Bacteria</taxon>
        <taxon>Pseudomonadati</taxon>
        <taxon>Pseudomonadota</taxon>
        <taxon>Betaproteobacteria</taxon>
        <taxon>Burkholderiales</taxon>
        <taxon>Burkholderiaceae</taxon>
        <taxon>Paraburkholderia</taxon>
    </lineage>
</organism>
<reference evidence="1 2" key="1">
    <citation type="submission" date="2020-08" db="EMBL/GenBank/DDBJ databases">
        <title>Above-ground endophytic microbial communities from plants in different locations in the United States.</title>
        <authorList>
            <person name="Frank C."/>
        </authorList>
    </citation>
    <scope>NUCLEOTIDE SEQUENCE [LARGE SCALE GENOMIC DNA]</scope>
    <source>
        <strain evidence="1 2">WP4_2_2</strain>
    </source>
</reference>
<comment type="caution">
    <text evidence="1">The sequence shown here is derived from an EMBL/GenBank/DDBJ whole genome shotgun (WGS) entry which is preliminary data.</text>
</comment>